<organism evidence="7 8">
    <name type="scientific">Cyanistes caeruleus</name>
    <name type="common">Eurasian blue tit</name>
    <name type="synonym">Parus caeruleus</name>
    <dbReference type="NCBI Taxonomy" id="156563"/>
    <lineage>
        <taxon>Eukaryota</taxon>
        <taxon>Metazoa</taxon>
        <taxon>Chordata</taxon>
        <taxon>Craniata</taxon>
        <taxon>Vertebrata</taxon>
        <taxon>Euteleostomi</taxon>
        <taxon>Archelosauria</taxon>
        <taxon>Archosauria</taxon>
        <taxon>Dinosauria</taxon>
        <taxon>Saurischia</taxon>
        <taxon>Theropoda</taxon>
        <taxon>Coelurosauria</taxon>
        <taxon>Aves</taxon>
        <taxon>Neognathae</taxon>
        <taxon>Neoaves</taxon>
        <taxon>Telluraves</taxon>
        <taxon>Australaves</taxon>
        <taxon>Passeriformes</taxon>
        <taxon>Paridae</taxon>
        <taxon>Cyanistes</taxon>
    </lineage>
</organism>
<dbReference type="AlphaFoldDB" id="A0A8C0VIX8"/>
<feature type="region of interest" description="Disordered" evidence="6">
    <location>
        <begin position="262"/>
        <end position="335"/>
    </location>
</feature>
<accession>A0A8C0VIX8</accession>
<name>A0A8C0VIX8_CYACU</name>
<dbReference type="Gene3D" id="3.80.10.10">
    <property type="entry name" value="Ribonuclease Inhibitor"/>
    <property type="match status" value="2"/>
</dbReference>
<dbReference type="Proteomes" id="UP000694410">
    <property type="component" value="Unplaced"/>
</dbReference>
<dbReference type="PROSITE" id="PS51450">
    <property type="entry name" value="LRR"/>
    <property type="match status" value="1"/>
</dbReference>
<dbReference type="PANTHER" id="PTHR45973">
    <property type="entry name" value="PROTEIN PHOSPHATASE 1 REGULATORY SUBUNIT SDS22-RELATED"/>
    <property type="match status" value="1"/>
</dbReference>
<feature type="compositionally biased region" description="Gly residues" evidence="6">
    <location>
        <begin position="277"/>
        <end position="297"/>
    </location>
</feature>
<keyword evidence="3" id="KW-0677">Repeat</keyword>
<dbReference type="InterPro" id="IPR032675">
    <property type="entry name" value="LRR_dom_sf"/>
</dbReference>
<feature type="region of interest" description="Disordered" evidence="6">
    <location>
        <begin position="188"/>
        <end position="220"/>
    </location>
</feature>
<evidence type="ECO:0000256" key="3">
    <source>
        <dbReference type="ARBA" id="ARBA00022737"/>
    </source>
</evidence>
<keyword evidence="4" id="KW-0969">Cilium</keyword>
<dbReference type="SUPFAM" id="SSF52058">
    <property type="entry name" value="L domain-like"/>
    <property type="match status" value="2"/>
</dbReference>
<dbReference type="InterPro" id="IPR001611">
    <property type="entry name" value="Leu-rich_rpt"/>
</dbReference>
<evidence type="ECO:0000256" key="6">
    <source>
        <dbReference type="SAM" id="MobiDB-lite"/>
    </source>
</evidence>
<sequence>TRKTKKPKQKNTLGFCYFISQNQIEKIENLESFPNLRFLCLAGNRIQRVENLQALPHLSALDLSHNQIRALDAGGEQGRIQGAARIAGIPIPALPASVSPGVGVKRCFGSCLGREGSAVGGFGGSRNLGWRGSAPSSVIPFIPAEELPRSLRILDLTGNECSRQDGYRDLVVAALPHLLQLDSQPIHGDTAREEAGGGSCSSSSEEEEEEEEDEELFPELRIPFTVDKGARMGTGHAALLVWQCHISWNSRPGRFPAGCAPGAGGAGAVEAEEEPGGAPGPAGGAAGAPGSAAGPGAGPALSPRGTAVTSASIQGVPASSWRHPAPRQGSGEGAWCQRSGEWAVIPNTLQQQQGIKSLFPPQSSWMSPYSHPEGLEMGGSTQGAVGRAPNPIPHPCPSPCTSFQAVATPPG</sequence>
<keyword evidence="5" id="KW-0966">Cell projection</keyword>
<feature type="compositionally biased region" description="Acidic residues" evidence="6">
    <location>
        <begin position="204"/>
        <end position="217"/>
    </location>
</feature>
<evidence type="ECO:0000256" key="4">
    <source>
        <dbReference type="ARBA" id="ARBA00023069"/>
    </source>
</evidence>
<feature type="region of interest" description="Disordered" evidence="6">
    <location>
        <begin position="377"/>
        <end position="411"/>
    </location>
</feature>
<dbReference type="InterPro" id="IPR050576">
    <property type="entry name" value="Cilia_flagella_integrity"/>
</dbReference>
<evidence type="ECO:0000313" key="8">
    <source>
        <dbReference type="Proteomes" id="UP000694410"/>
    </source>
</evidence>
<dbReference type="InterPro" id="IPR003591">
    <property type="entry name" value="Leu-rich_rpt_typical-subtyp"/>
</dbReference>
<gene>
    <name evidence="7" type="primary">LRRC46</name>
</gene>
<reference evidence="7" key="2">
    <citation type="submission" date="2025-09" db="UniProtKB">
        <authorList>
            <consortium name="Ensembl"/>
        </authorList>
    </citation>
    <scope>IDENTIFICATION</scope>
</reference>
<dbReference type="SMART" id="SM00369">
    <property type="entry name" value="LRR_TYP"/>
    <property type="match status" value="2"/>
</dbReference>
<keyword evidence="2" id="KW-0433">Leucine-rich repeat</keyword>
<comment type="subcellular location">
    <subcellularLocation>
        <location evidence="1">Cell projection</location>
        <location evidence="1">Cilium</location>
    </subcellularLocation>
</comment>
<evidence type="ECO:0000313" key="7">
    <source>
        <dbReference type="Ensembl" id="ENSCCEP00000024651.1"/>
    </source>
</evidence>
<dbReference type="PANTHER" id="PTHR45973:SF9">
    <property type="entry name" value="LEUCINE-RICH REPEAT-CONTAINING PROTEIN 46"/>
    <property type="match status" value="1"/>
</dbReference>
<dbReference type="Ensembl" id="ENSCCET00000036956.1">
    <property type="protein sequence ID" value="ENSCCEP00000024651.1"/>
    <property type="gene ID" value="ENSCCEG00000021862.1"/>
</dbReference>
<reference evidence="7" key="1">
    <citation type="submission" date="2025-08" db="UniProtKB">
        <authorList>
            <consortium name="Ensembl"/>
        </authorList>
    </citation>
    <scope>IDENTIFICATION</scope>
</reference>
<evidence type="ECO:0000256" key="2">
    <source>
        <dbReference type="ARBA" id="ARBA00022614"/>
    </source>
</evidence>
<proteinExistence type="predicted"/>
<dbReference type="Pfam" id="PF12799">
    <property type="entry name" value="LRR_4"/>
    <property type="match status" value="1"/>
</dbReference>
<evidence type="ECO:0000256" key="5">
    <source>
        <dbReference type="ARBA" id="ARBA00023273"/>
    </source>
</evidence>
<protein>
    <submittedName>
        <fullName evidence="7">Leucine rich repeat containing 46</fullName>
    </submittedName>
</protein>
<evidence type="ECO:0000256" key="1">
    <source>
        <dbReference type="ARBA" id="ARBA00004138"/>
    </source>
</evidence>
<keyword evidence="8" id="KW-1185">Reference proteome</keyword>
<dbReference type="InterPro" id="IPR025875">
    <property type="entry name" value="Leu-rich_rpt_4"/>
</dbReference>
<dbReference type="SMART" id="SM00365">
    <property type="entry name" value="LRR_SD22"/>
    <property type="match status" value="2"/>
</dbReference>